<evidence type="ECO:0000256" key="11">
    <source>
        <dbReference type="ARBA" id="ARBA00047273"/>
    </source>
</evidence>
<comment type="pathway">
    <text evidence="2">Protein modification; protein glycosylation.</text>
</comment>
<keyword evidence="13" id="KW-0732">Signal</keyword>
<dbReference type="GO" id="GO:0006004">
    <property type="term" value="P:fucose metabolic process"/>
    <property type="evidence" value="ECO:0007669"/>
    <property type="project" value="UniProtKB-KW"/>
</dbReference>
<evidence type="ECO:0000256" key="12">
    <source>
        <dbReference type="ARBA" id="ARBA00048647"/>
    </source>
</evidence>
<keyword evidence="7" id="KW-0119">Carbohydrate metabolism</keyword>
<name>A0AAV7JXG2_9METZ</name>
<protein>
    <recommendedName>
        <fullName evidence="9">GDP-fucose protein O-fucosyltransferase 2</fullName>
        <ecNumber evidence="3">2.4.1.221</ecNumber>
    </recommendedName>
    <alternativeName>
        <fullName evidence="10">Peptide-O-fucosyltransferase 2</fullName>
    </alternativeName>
</protein>
<accession>A0AAV7JXG2</accession>
<evidence type="ECO:0000256" key="13">
    <source>
        <dbReference type="SAM" id="SignalP"/>
    </source>
</evidence>
<comment type="caution">
    <text evidence="14">The sequence shown here is derived from an EMBL/GenBank/DDBJ whole genome shotgun (WGS) entry which is preliminary data.</text>
</comment>
<evidence type="ECO:0000256" key="3">
    <source>
        <dbReference type="ARBA" id="ARBA00012196"/>
    </source>
</evidence>
<evidence type="ECO:0000256" key="1">
    <source>
        <dbReference type="ARBA" id="ARBA00004240"/>
    </source>
</evidence>
<dbReference type="InterPro" id="IPR019378">
    <property type="entry name" value="GDP-Fuc_O-FucTrfase"/>
</dbReference>
<dbReference type="Pfam" id="PF10250">
    <property type="entry name" value="O-FucT"/>
    <property type="match status" value="1"/>
</dbReference>
<dbReference type="Gene3D" id="3.40.50.11340">
    <property type="match status" value="1"/>
</dbReference>
<dbReference type="GO" id="GO:0005783">
    <property type="term" value="C:endoplasmic reticulum"/>
    <property type="evidence" value="ECO:0007669"/>
    <property type="project" value="UniProtKB-SubCell"/>
</dbReference>
<dbReference type="PANTHER" id="PTHR13398:SF0">
    <property type="entry name" value="GDP-FUCOSE PROTEIN O-FUCOSYLTRANSFERASE 2"/>
    <property type="match status" value="1"/>
</dbReference>
<comment type="similarity">
    <text evidence="8">Belongs to the glycosyltransferase 68 family.</text>
</comment>
<dbReference type="AlphaFoldDB" id="A0AAV7JXG2"/>
<keyword evidence="6" id="KW-0294">Fucose metabolism</keyword>
<dbReference type="CDD" id="cd11298">
    <property type="entry name" value="O-FucT-2"/>
    <property type="match status" value="1"/>
</dbReference>
<evidence type="ECO:0000313" key="15">
    <source>
        <dbReference type="Proteomes" id="UP001165289"/>
    </source>
</evidence>
<evidence type="ECO:0000313" key="14">
    <source>
        <dbReference type="EMBL" id="KAI6653624.1"/>
    </source>
</evidence>
<dbReference type="InterPro" id="IPR045130">
    <property type="entry name" value="OFUT2-like"/>
</dbReference>
<dbReference type="Gene3D" id="3.40.50.11350">
    <property type="match status" value="1"/>
</dbReference>
<dbReference type="PANTHER" id="PTHR13398">
    <property type="entry name" value="GDP-FUCOSE PROTEIN O-FUCOSYLTRANSFERASE 2"/>
    <property type="match status" value="1"/>
</dbReference>
<dbReference type="Proteomes" id="UP001165289">
    <property type="component" value="Unassembled WGS sequence"/>
</dbReference>
<reference evidence="14 15" key="1">
    <citation type="journal article" date="2023" name="BMC Biol.">
        <title>The compact genome of the sponge Oopsacas minuta (Hexactinellida) is lacking key metazoan core genes.</title>
        <authorList>
            <person name="Santini S."/>
            <person name="Schenkelaars Q."/>
            <person name="Jourda C."/>
            <person name="Duchesne M."/>
            <person name="Belahbib H."/>
            <person name="Rocher C."/>
            <person name="Selva M."/>
            <person name="Riesgo A."/>
            <person name="Vervoort M."/>
            <person name="Leys S.P."/>
            <person name="Kodjabachian L."/>
            <person name="Le Bivic A."/>
            <person name="Borchiellini C."/>
            <person name="Claverie J.M."/>
            <person name="Renard E."/>
        </authorList>
    </citation>
    <scope>NUCLEOTIDE SEQUENCE [LARGE SCALE GENOMIC DNA]</scope>
    <source>
        <strain evidence="14">SPO-2</strain>
    </source>
</reference>
<feature type="signal peptide" evidence="13">
    <location>
        <begin position="1"/>
        <end position="19"/>
    </location>
</feature>
<comment type="subcellular location">
    <subcellularLocation>
        <location evidence="1">Endoplasmic reticulum</location>
    </subcellularLocation>
</comment>
<evidence type="ECO:0000256" key="4">
    <source>
        <dbReference type="ARBA" id="ARBA00022679"/>
    </source>
</evidence>
<evidence type="ECO:0000256" key="5">
    <source>
        <dbReference type="ARBA" id="ARBA00022824"/>
    </source>
</evidence>
<comment type="catalytic activity">
    <reaction evidence="11">
        <text>L-threonyl-[protein] + GDP-beta-L-fucose = 3-O-(alpha-L-fucosyl)-L-threonyl-[protein] + GDP + H(+)</text>
        <dbReference type="Rhea" id="RHEA:70491"/>
        <dbReference type="Rhea" id="RHEA-COMP:11060"/>
        <dbReference type="Rhea" id="RHEA-COMP:17915"/>
        <dbReference type="ChEBI" id="CHEBI:15378"/>
        <dbReference type="ChEBI" id="CHEBI:30013"/>
        <dbReference type="ChEBI" id="CHEBI:57273"/>
        <dbReference type="ChEBI" id="CHEBI:58189"/>
        <dbReference type="ChEBI" id="CHEBI:189631"/>
        <dbReference type="EC" id="2.4.1.221"/>
    </reaction>
    <physiologicalReaction direction="left-to-right" evidence="11">
        <dbReference type="Rhea" id="RHEA:70492"/>
    </physiologicalReaction>
</comment>
<evidence type="ECO:0000256" key="6">
    <source>
        <dbReference type="ARBA" id="ARBA00023253"/>
    </source>
</evidence>
<evidence type="ECO:0000256" key="8">
    <source>
        <dbReference type="ARBA" id="ARBA00025803"/>
    </source>
</evidence>
<evidence type="ECO:0000256" key="2">
    <source>
        <dbReference type="ARBA" id="ARBA00004922"/>
    </source>
</evidence>
<proteinExistence type="inferred from homology"/>
<evidence type="ECO:0000256" key="7">
    <source>
        <dbReference type="ARBA" id="ARBA00023277"/>
    </source>
</evidence>
<dbReference type="EC" id="2.4.1.221" evidence="3"/>
<dbReference type="EMBL" id="JAKMXF010000266">
    <property type="protein sequence ID" value="KAI6653624.1"/>
    <property type="molecule type" value="Genomic_DNA"/>
</dbReference>
<gene>
    <name evidence="14" type="ORF">LOD99_3519</name>
</gene>
<evidence type="ECO:0000256" key="9">
    <source>
        <dbReference type="ARBA" id="ARBA00026232"/>
    </source>
</evidence>
<comment type="catalytic activity">
    <reaction evidence="12">
        <text>L-seryl-[protein] + GDP-beta-L-fucose = 3-O-(alpha-L-fucosyl)-L-seryl-[protein] + GDP + H(+)</text>
        <dbReference type="Rhea" id="RHEA:63644"/>
        <dbReference type="Rhea" id="RHEA-COMP:9863"/>
        <dbReference type="Rhea" id="RHEA-COMP:17914"/>
        <dbReference type="ChEBI" id="CHEBI:15378"/>
        <dbReference type="ChEBI" id="CHEBI:29999"/>
        <dbReference type="ChEBI" id="CHEBI:57273"/>
        <dbReference type="ChEBI" id="CHEBI:58189"/>
        <dbReference type="ChEBI" id="CHEBI:189632"/>
        <dbReference type="EC" id="2.4.1.221"/>
    </reaction>
    <physiologicalReaction direction="left-to-right" evidence="12">
        <dbReference type="Rhea" id="RHEA:63645"/>
    </physiologicalReaction>
</comment>
<evidence type="ECO:0000256" key="10">
    <source>
        <dbReference type="ARBA" id="ARBA00033083"/>
    </source>
</evidence>
<dbReference type="GO" id="GO:0046922">
    <property type="term" value="F:peptide-O-fucosyltransferase activity"/>
    <property type="evidence" value="ECO:0007669"/>
    <property type="project" value="UniProtKB-EC"/>
</dbReference>
<keyword evidence="15" id="KW-1185">Reference proteome</keyword>
<sequence>MKFLVILTTLFSLIQLHSTEIPLTTANSSSTRFLTYMVNPPEGFNLRRDVYVRISTLIHRLIENGQNWVLVLPPWPHLYHWKSGRQNGLSWLQFFDIQSMSKFIPVIDWIEYQKMNGPAKIDRVWKLETPDFTVEGYKFETEFTPMSCENENTDYTLFGSYHDPIAELGVYTIECYKVMGSTDVLETPLSLIPEGEFLLIEHFEMIMHYQFAGKLYWAARASMVYAEHLRSIGDEFMLEQFDFSSENSLTGDYLSVHLRRGDYVYARPDEIPSLDGAIQQIEDKLNSLNLSKVFLASDSSQKEYDYIQSKLGSRVVRYTPKRDVISVLGDGGISIIDQWIALHAMYFIGTAESTFTFRICEERQLKGIPVDSTYNCLCPDTKPDCIQLIKWNVVT</sequence>
<feature type="chain" id="PRO_5043989530" description="GDP-fucose protein O-fucosyltransferase 2" evidence="13">
    <location>
        <begin position="20"/>
        <end position="395"/>
    </location>
</feature>
<organism evidence="14 15">
    <name type="scientific">Oopsacas minuta</name>
    <dbReference type="NCBI Taxonomy" id="111878"/>
    <lineage>
        <taxon>Eukaryota</taxon>
        <taxon>Metazoa</taxon>
        <taxon>Porifera</taxon>
        <taxon>Hexactinellida</taxon>
        <taxon>Hexasterophora</taxon>
        <taxon>Lyssacinosida</taxon>
        <taxon>Leucopsacidae</taxon>
        <taxon>Oopsacas</taxon>
    </lineage>
</organism>
<keyword evidence="4" id="KW-0808">Transferase</keyword>
<keyword evidence="5" id="KW-0256">Endoplasmic reticulum</keyword>